<evidence type="ECO:0000313" key="2">
    <source>
        <dbReference type="EMBL" id="MQR01884.1"/>
    </source>
</evidence>
<dbReference type="Gene3D" id="3.30.70.260">
    <property type="match status" value="1"/>
</dbReference>
<accession>A0A843YW31</accession>
<evidence type="ECO:0000259" key="1">
    <source>
        <dbReference type="Pfam" id="PF21770"/>
    </source>
</evidence>
<dbReference type="OrthoDB" id="8969354at2"/>
<dbReference type="EMBL" id="WINI01000007">
    <property type="protein sequence ID" value="MQR01884.1"/>
    <property type="molecule type" value="Genomic_DNA"/>
</dbReference>
<dbReference type="RefSeq" id="WP_153235464.1">
    <property type="nucleotide sequence ID" value="NZ_WINI01000007.1"/>
</dbReference>
<gene>
    <name evidence="2" type="ORF">GEV47_14490</name>
</gene>
<name>A0A843YW31_9BURK</name>
<keyword evidence="3" id="KW-1185">Reference proteome</keyword>
<comment type="caution">
    <text evidence="2">The sequence shown here is derived from an EMBL/GenBank/DDBJ whole genome shotgun (WGS) entry which is preliminary data.</text>
</comment>
<sequence length="124" mass="14030">MILDKWEKFFKMHLPFVNATNSAAPTRYKTEQADARLPYKILVLCHTDDAAHVEQLMTQELLHAYVVQYQHSKLVGKGNLTNIAVEILCTIAERAKVVQLVTRLGLEKSVRSVRWESIPAKAAA</sequence>
<dbReference type="InterPro" id="IPR048640">
    <property type="entry name" value="MgtC-like_C"/>
</dbReference>
<organism evidence="2 3">
    <name type="scientific">Glaciimonas soli</name>
    <dbReference type="NCBI Taxonomy" id="2590999"/>
    <lineage>
        <taxon>Bacteria</taxon>
        <taxon>Pseudomonadati</taxon>
        <taxon>Pseudomonadota</taxon>
        <taxon>Betaproteobacteria</taxon>
        <taxon>Burkholderiales</taxon>
        <taxon>Oxalobacteraceae</taxon>
        <taxon>Glaciimonas</taxon>
    </lineage>
</organism>
<dbReference type="Pfam" id="PF21770">
    <property type="entry name" value="MgtC_SapB_C"/>
    <property type="match status" value="1"/>
</dbReference>
<feature type="domain" description="MgtC-like C-terminal" evidence="1">
    <location>
        <begin position="39"/>
        <end position="115"/>
    </location>
</feature>
<dbReference type="Proteomes" id="UP000451565">
    <property type="component" value="Unassembled WGS sequence"/>
</dbReference>
<reference evidence="2 3" key="1">
    <citation type="submission" date="2019-10" db="EMBL/GenBank/DDBJ databases">
        <title>Glaciimonas soli sp. nov., a psychrophilic bacterium isolated from the forest soil of a high elevation mountain in Taiwan.</title>
        <authorList>
            <person name="Wang L.-T."/>
            <person name="Shieh W.Y."/>
        </authorList>
    </citation>
    <scope>NUCLEOTIDE SEQUENCE [LARGE SCALE GENOMIC DNA]</scope>
    <source>
        <strain evidence="2 3">GS1</strain>
    </source>
</reference>
<evidence type="ECO:0000313" key="3">
    <source>
        <dbReference type="Proteomes" id="UP000451565"/>
    </source>
</evidence>
<proteinExistence type="predicted"/>
<dbReference type="AlphaFoldDB" id="A0A843YW31"/>
<protein>
    <recommendedName>
        <fullName evidence="1">MgtC-like C-terminal domain-containing protein</fullName>
    </recommendedName>
</protein>